<feature type="transmembrane region" description="Helical" evidence="1">
    <location>
        <begin position="59"/>
        <end position="79"/>
    </location>
</feature>
<reference evidence="2 3" key="1">
    <citation type="submission" date="2018-04" db="EMBL/GenBank/DDBJ databases">
        <title>Genomic Encyclopedia of Archaeal and Bacterial Type Strains, Phase II (KMG-II): from individual species to whole genera.</title>
        <authorList>
            <person name="Goeker M."/>
        </authorList>
    </citation>
    <scope>NUCLEOTIDE SEQUENCE [LARGE SCALE GENOMIC DNA]</scope>
    <source>
        <strain evidence="2 3">DSM 45169</strain>
    </source>
</reference>
<dbReference type="AlphaFoldDB" id="A0A2T4Z791"/>
<keyword evidence="1" id="KW-0812">Transmembrane</keyword>
<dbReference type="RefSeq" id="WP_245891034.1">
    <property type="nucleotide sequence ID" value="NZ_PZZP01000001.1"/>
</dbReference>
<dbReference type="Pfam" id="PF14068">
    <property type="entry name" value="YuiB"/>
    <property type="match status" value="1"/>
</dbReference>
<evidence type="ECO:0000313" key="3">
    <source>
        <dbReference type="Proteomes" id="UP000241639"/>
    </source>
</evidence>
<gene>
    <name evidence="2" type="ORF">C8J48_0292</name>
</gene>
<feature type="transmembrane region" description="Helical" evidence="1">
    <location>
        <begin position="6"/>
        <end position="26"/>
    </location>
</feature>
<dbReference type="EMBL" id="PZZP01000001">
    <property type="protein sequence ID" value="PTM57740.1"/>
    <property type="molecule type" value="Genomic_DNA"/>
</dbReference>
<organism evidence="2 3">
    <name type="scientific">Desmospora activa DSM 45169</name>
    <dbReference type="NCBI Taxonomy" id="1121389"/>
    <lineage>
        <taxon>Bacteria</taxon>
        <taxon>Bacillati</taxon>
        <taxon>Bacillota</taxon>
        <taxon>Bacilli</taxon>
        <taxon>Bacillales</taxon>
        <taxon>Thermoactinomycetaceae</taxon>
        <taxon>Desmospora</taxon>
    </lineage>
</organism>
<keyword evidence="1" id="KW-0472">Membrane</keyword>
<keyword evidence="3" id="KW-1185">Reference proteome</keyword>
<evidence type="ECO:0000313" key="2">
    <source>
        <dbReference type="EMBL" id="PTM57740.1"/>
    </source>
</evidence>
<accession>A0A2T4Z791</accession>
<dbReference type="Proteomes" id="UP000241639">
    <property type="component" value="Unassembled WGS sequence"/>
</dbReference>
<evidence type="ECO:0000256" key="1">
    <source>
        <dbReference type="SAM" id="Phobius"/>
    </source>
</evidence>
<feature type="transmembrane region" description="Helical" evidence="1">
    <location>
        <begin position="33"/>
        <end position="53"/>
    </location>
</feature>
<keyword evidence="1" id="KW-1133">Transmembrane helix</keyword>
<comment type="caution">
    <text evidence="2">The sequence shown here is derived from an EMBL/GenBank/DDBJ whole genome shotgun (WGS) entry which is preliminary data.</text>
</comment>
<proteinExistence type="predicted"/>
<dbReference type="InterPro" id="IPR025917">
    <property type="entry name" value="YuiB"/>
</dbReference>
<name>A0A2T4Z791_9BACL</name>
<sequence length="87" mass="10016">MDMYIPQYLVAVPLFAFLGFGISFILNMILKTTWLPMALYVILVGVIVFRMESIKTGDWLMLFIGLIGIGIGSWAIQYLRKKGYRMF</sequence>
<protein>
    <submittedName>
        <fullName evidence="2">YuiB-like putative membrane protein</fullName>
    </submittedName>
</protein>